<evidence type="ECO:0000313" key="8">
    <source>
        <dbReference type="EMBL" id="ALI53107.1"/>
    </source>
</evidence>
<evidence type="ECO:0000256" key="2">
    <source>
        <dbReference type="ARBA" id="ARBA00018911"/>
    </source>
</evidence>
<sequence>MIMEHSAGAVIYKKRADGQLEYLIVQSVINHNWGFPKGHLEASEDAQEAAKREVFEEVGLKPKFDFNFVRKTHYALTDTKFKTVTFFLAKYVPGQEVVAQKEEILADKWVTFDAAKEYLTEYGKMGVLTAARDYIEK</sequence>
<dbReference type="Pfam" id="PF00293">
    <property type="entry name" value="NUDIX"/>
    <property type="match status" value="1"/>
</dbReference>
<protein>
    <recommendedName>
        <fullName evidence="2">Bis(5'-nucleosyl)-tetraphosphatase [asymmetrical]</fullName>
    </recommendedName>
    <alternativeName>
        <fullName evidence="5">Diadenosine 5',5'''-P1,P4-tetraphosphate asymmetrical hydrolase</fullName>
    </alternativeName>
</protein>
<dbReference type="Proteomes" id="UP000063930">
    <property type="component" value="Chromosome"/>
</dbReference>
<dbReference type="InterPro" id="IPR051325">
    <property type="entry name" value="Nudix_hydrolase_domain"/>
</dbReference>
<reference evidence="10" key="3">
    <citation type="submission" date="2019-09" db="EMBL/GenBank/DDBJ databases">
        <title>Comparative genomic analysis of Lactobacillus helveticus.</title>
        <authorList>
            <person name="Zhang H."/>
            <person name="Chen Y."/>
            <person name="Zhong Z."/>
        </authorList>
    </citation>
    <scope>NUCLEOTIDE SEQUENCE</scope>
    <source>
        <strain evidence="11">IMAU30003</strain>
        <strain evidence="10">IMAU50013</strain>
    </source>
</reference>
<evidence type="ECO:0000313" key="12">
    <source>
        <dbReference type="Proteomes" id="UP000063930"/>
    </source>
</evidence>
<dbReference type="Proteomes" id="UP000651333">
    <property type="component" value="Unassembled WGS sequence"/>
</dbReference>
<dbReference type="EMBL" id="CP012381">
    <property type="protein sequence ID" value="ALI53107.1"/>
    <property type="molecule type" value="Genomic_DNA"/>
</dbReference>
<evidence type="ECO:0000256" key="3">
    <source>
        <dbReference type="ARBA" id="ARBA00022741"/>
    </source>
</evidence>
<organism evidence="9 13">
    <name type="scientific">Lactobacillus helveticus</name>
    <name type="common">Lactobacillus suntoryeus</name>
    <dbReference type="NCBI Taxonomy" id="1587"/>
    <lineage>
        <taxon>Bacteria</taxon>
        <taxon>Bacillati</taxon>
        <taxon>Bacillota</taxon>
        <taxon>Bacilli</taxon>
        <taxon>Lactobacillales</taxon>
        <taxon>Lactobacillaceae</taxon>
        <taxon>Lactobacillus</taxon>
    </lineage>
</organism>
<dbReference type="PANTHER" id="PTHR21340:SF0">
    <property type="entry name" value="BIS(5'-NUCLEOSYL)-TETRAPHOSPHATASE [ASYMMETRICAL]"/>
    <property type="match status" value="1"/>
</dbReference>
<dbReference type="InterPro" id="IPR020476">
    <property type="entry name" value="Nudix_hydrolase"/>
</dbReference>
<evidence type="ECO:0000259" key="7">
    <source>
        <dbReference type="PROSITE" id="PS51462"/>
    </source>
</evidence>
<evidence type="ECO:0000256" key="1">
    <source>
        <dbReference type="ARBA" id="ARBA00005582"/>
    </source>
</evidence>
<name>A0A137PPV8_LACHE</name>
<keyword evidence="4 6" id="KW-0378">Hydrolase</keyword>
<reference evidence="9 13" key="2">
    <citation type="submission" date="2016-10" db="EMBL/GenBank/DDBJ databases">
        <title>Complete genomic sequencing of Lactobacillus helveticus LH99 and comparative genome analysis.</title>
        <authorList>
            <person name="Li N."/>
            <person name="You C."/>
            <person name="Liu Z."/>
        </authorList>
    </citation>
    <scope>NUCLEOTIDE SEQUENCE [LARGE SCALE GENOMIC DNA]</scope>
    <source>
        <strain evidence="9 13">LH99</strain>
    </source>
</reference>
<dbReference type="GO" id="GO:0000166">
    <property type="term" value="F:nucleotide binding"/>
    <property type="evidence" value="ECO:0007669"/>
    <property type="project" value="UniProtKB-KW"/>
</dbReference>
<feature type="domain" description="Nudix hydrolase" evidence="7">
    <location>
        <begin position="1"/>
        <end position="133"/>
    </location>
</feature>
<evidence type="ECO:0000313" key="10">
    <source>
        <dbReference type="EMBL" id="NRN91754.1"/>
    </source>
</evidence>
<evidence type="ECO:0000313" key="11">
    <source>
        <dbReference type="EMBL" id="NRO35134.1"/>
    </source>
</evidence>
<dbReference type="GO" id="GO:0006167">
    <property type="term" value="P:AMP biosynthetic process"/>
    <property type="evidence" value="ECO:0007669"/>
    <property type="project" value="TreeGrafter"/>
</dbReference>
<dbReference type="EMBL" id="WCHB01000043">
    <property type="protein sequence ID" value="NRO35134.1"/>
    <property type="molecule type" value="Genomic_DNA"/>
</dbReference>
<dbReference type="SUPFAM" id="SSF55811">
    <property type="entry name" value="Nudix"/>
    <property type="match status" value="1"/>
</dbReference>
<gene>
    <name evidence="8" type="ORF">ALV80_08740</name>
    <name evidence="9" type="ORF">BC335_1871</name>
    <name evidence="11" type="ORF">IMAU30003_01384</name>
    <name evidence="10" type="ORF">IMAU50013_01298</name>
</gene>
<evidence type="ECO:0000256" key="6">
    <source>
        <dbReference type="RuleBase" id="RU003476"/>
    </source>
</evidence>
<dbReference type="InterPro" id="IPR015797">
    <property type="entry name" value="NUDIX_hydrolase-like_dom_sf"/>
</dbReference>
<evidence type="ECO:0000313" key="9">
    <source>
        <dbReference type="EMBL" id="AYE62249.1"/>
    </source>
</evidence>
<accession>A0A137PPV8</accession>
<dbReference type="GO" id="GO:0006754">
    <property type="term" value="P:ATP biosynthetic process"/>
    <property type="evidence" value="ECO:0007669"/>
    <property type="project" value="TreeGrafter"/>
</dbReference>
<dbReference type="Proteomes" id="UP000267794">
    <property type="component" value="Chromosome"/>
</dbReference>
<dbReference type="InterPro" id="IPR000086">
    <property type="entry name" value="NUDIX_hydrolase_dom"/>
</dbReference>
<evidence type="ECO:0000313" key="13">
    <source>
        <dbReference type="Proteomes" id="UP000267794"/>
    </source>
</evidence>
<dbReference type="CDD" id="cd03428">
    <property type="entry name" value="NUDIX_Ap4A_Nudt2"/>
    <property type="match status" value="1"/>
</dbReference>
<dbReference type="RefSeq" id="WP_003626977.1">
    <property type="nucleotide sequence ID" value="NZ_AP023028.1"/>
</dbReference>
<dbReference type="Gene3D" id="3.90.79.10">
    <property type="entry name" value="Nucleoside Triphosphate Pyrophosphohydrolase"/>
    <property type="match status" value="1"/>
</dbReference>
<dbReference type="EMBL" id="WCGB01000025">
    <property type="protein sequence ID" value="NRN91754.1"/>
    <property type="molecule type" value="Genomic_DNA"/>
</dbReference>
<dbReference type="PROSITE" id="PS51462">
    <property type="entry name" value="NUDIX"/>
    <property type="match status" value="1"/>
</dbReference>
<evidence type="ECO:0000256" key="4">
    <source>
        <dbReference type="ARBA" id="ARBA00022801"/>
    </source>
</evidence>
<dbReference type="InterPro" id="IPR020084">
    <property type="entry name" value="NUDIX_hydrolase_CS"/>
</dbReference>
<proteinExistence type="inferred from homology"/>
<dbReference type="PROSITE" id="PS00893">
    <property type="entry name" value="NUDIX_BOX"/>
    <property type="match status" value="1"/>
</dbReference>
<dbReference type="OMA" id="WRDYEQA"/>
<keyword evidence="3" id="KW-0547">Nucleotide-binding</keyword>
<reference evidence="8 12" key="1">
    <citation type="submission" date="2015-08" db="EMBL/GenBank/DDBJ databases">
        <title>Complete genome sequence of Lactobacillus helveticus CAUH18, a probiotic strain originated from koumiss.</title>
        <authorList>
            <person name="Yang Y."/>
            <person name="Hao Y."/>
        </authorList>
    </citation>
    <scope>NUCLEOTIDE SEQUENCE [LARGE SCALE GENOMIC DNA]</scope>
    <source>
        <strain evidence="8 12">CAUH18</strain>
    </source>
</reference>
<dbReference type="EMBL" id="CP017982">
    <property type="protein sequence ID" value="AYE62249.1"/>
    <property type="molecule type" value="Genomic_DNA"/>
</dbReference>
<dbReference type="PANTHER" id="PTHR21340">
    <property type="entry name" value="DIADENOSINE 5,5-P1,P4-TETRAPHOSPHATE PYROPHOSPHOHYDROLASE MUTT"/>
    <property type="match status" value="1"/>
</dbReference>
<evidence type="ECO:0000256" key="5">
    <source>
        <dbReference type="ARBA" id="ARBA00032644"/>
    </source>
</evidence>
<dbReference type="PRINTS" id="PR00502">
    <property type="entry name" value="NUDIXFAMILY"/>
</dbReference>
<dbReference type="Proteomes" id="UP000601587">
    <property type="component" value="Unassembled WGS sequence"/>
</dbReference>
<dbReference type="GO" id="GO:0004081">
    <property type="term" value="F:bis(5'-nucleosyl)-tetraphosphatase (asymmetrical) activity"/>
    <property type="evidence" value="ECO:0007669"/>
    <property type="project" value="TreeGrafter"/>
</dbReference>
<comment type="similarity">
    <text evidence="1 6">Belongs to the Nudix hydrolase family.</text>
</comment>
<dbReference type="AlphaFoldDB" id="A0A137PPV8"/>
<dbReference type="InterPro" id="IPR003565">
    <property type="entry name" value="Tetra_PHTase"/>
</dbReference>